<dbReference type="EMBL" id="QFPP01000008">
    <property type="protein sequence ID" value="PZQ77875.1"/>
    <property type="molecule type" value="Genomic_DNA"/>
</dbReference>
<name>A0A2W5QSJ7_VARPD</name>
<dbReference type="InterPro" id="IPR040677">
    <property type="entry name" value="LPD7"/>
</dbReference>
<feature type="region of interest" description="Disordered" evidence="1">
    <location>
        <begin position="82"/>
        <end position="151"/>
    </location>
</feature>
<protein>
    <recommendedName>
        <fullName evidence="2">Large polyvalent protein-associated domain-containing protein</fullName>
    </recommendedName>
</protein>
<gene>
    <name evidence="3" type="ORF">DI563_02220</name>
</gene>
<evidence type="ECO:0000313" key="4">
    <source>
        <dbReference type="Proteomes" id="UP000249135"/>
    </source>
</evidence>
<feature type="compositionally biased region" description="Basic and acidic residues" evidence="1">
    <location>
        <begin position="354"/>
        <end position="364"/>
    </location>
</feature>
<comment type="caution">
    <text evidence="3">The sequence shown here is derived from an EMBL/GenBank/DDBJ whole genome shotgun (WGS) entry which is preliminary data.</text>
</comment>
<organism evidence="3 4">
    <name type="scientific">Variovorax paradoxus</name>
    <dbReference type="NCBI Taxonomy" id="34073"/>
    <lineage>
        <taxon>Bacteria</taxon>
        <taxon>Pseudomonadati</taxon>
        <taxon>Pseudomonadota</taxon>
        <taxon>Betaproteobacteria</taxon>
        <taxon>Burkholderiales</taxon>
        <taxon>Comamonadaceae</taxon>
        <taxon>Variovorax</taxon>
    </lineage>
</organism>
<dbReference type="AlphaFoldDB" id="A0A2W5QSJ7"/>
<feature type="domain" description="Large polyvalent protein-associated" evidence="2">
    <location>
        <begin position="4"/>
        <end position="93"/>
    </location>
</feature>
<feature type="compositionally biased region" description="Polar residues" evidence="1">
    <location>
        <begin position="116"/>
        <end position="127"/>
    </location>
</feature>
<evidence type="ECO:0000313" key="3">
    <source>
        <dbReference type="EMBL" id="PZQ77875.1"/>
    </source>
</evidence>
<dbReference type="Pfam" id="PF18821">
    <property type="entry name" value="LPD7"/>
    <property type="match status" value="1"/>
</dbReference>
<proteinExistence type="predicted"/>
<feature type="region of interest" description="Disordered" evidence="1">
    <location>
        <begin position="327"/>
        <end position="364"/>
    </location>
</feature>
<accession>A0A2W5QSJ7</accession>
<evidence type="ECO:0000256" key="1">
    <source>
        <dbReference type="SAM" id="MobiDB-lite"/>
    </source>
</evidence>
<dbReference type="Proteomes" id="UP000249135">
    <property type="component" value="Unassembled WGS sequence"/>
</dbReference>
<sequence length="364" mass="40355">MPESIERRYLRIHDSYLFPDRTLAFIDDGSRIRVRTENREVMHSVVAIAQQRGWRTIEVRGTEAFRQGIWHEASLQGIQVKGYEPSETERQQVARSQAQRRGGDTRPRGEPGASGRDSNPQSASHPSGRSAAGEGGATRRDADGTPRAARNGARTPIVGVLVAAAAAPYRFDPQQRMSFYIMVRTEVGDRTVWGTDLERALAESASQPRIGTAVVLIHQGTTSVDVRVPDRNEAGELVGEKKIVAQRARWSIETIDHLRSLQQTSDLFRSGQDMPPASLEAQPNLAAATAGARLAQQYAQRVTTDAPSQQRLVRAIRDRLAEALAQGRDIHLPATSTADRQQPPRQPSRQRSGRGREEPMHERF</sequence>
<reference evidence="3 4" key="1">
    <citation type="submission" date="2017-08" db="EMBL/GenBank/DDBJ databases">
        <title>Infants hospitalized years apart are colonized by the same room-sourced microbial strains.</title>
        <authorList>
            <person name="Brooks B."/>
            <person name="Olm M.R."/>
            <person name="Firek B.A."/>
            <person name="Baker R."/>
            <person name="Thomas B.C."/>
            <person name="Morowitz M.J."/>
            <person name="Banfield J.F."/>
        </authorList>
    </citation>
    <scope>NUCLEOTIDE SEQUENCE [LARGE SCALE GENOMIC DNA]</scope>
    <source>
        <strain evidence="3">S2_005_003_R2_41</strain>
    </source>
</reference>
<feature type="compositionally biased region" description="Low complexity" evidence="1">
    <location>
        <begin position="340"/>
        <end position="350"/>
    </location>
</feature>
<evidence type="ECO:0000259" key="2">
    <source>
        <dbReference type="Pfam" id="PF18821"/>
    </source>
</evidence>